<dbReference type="Proteomes" id="UP000194153">
    <property type="component" value="Unassembled WGS sequence"/>
</dbReference>
<dbReference type="GO" id="GO:0016301">
    <property type="term" value="F:kinase activity"/>
    <property type="evidence" value="ECO:0007669"/>
    <property type="project" value="UniProtKB-KW"/>
</dbReference>
<evidence type="ECO:0000256" key="1">
    <source>
        <dbReference type="SAM" id="SignalP"/>
    </source>
</evidence>
<dbReference type="EMBL" id="BDQG01000001">
    <property type="protein sequence ID" value="GAW68001.1"/>
    <property type="molecule type" value="Genomic_DNA"/>
</dbReference>
<sequence>MFKGLKPAALVLSVAIVLSANILSAGEKEESVATAMAEYLLSARAVLAQNQKLINDPAKGDKGFTPAVYEQQVRMEFLSRTSADITKMGDDDFGKALSDIHQSAKLVVAEAQPVINQQGKGFKGYNPAAFGAKVGATLEKRSQLRIKQTSLQFRADHNKPDEYETAVLKKFALGKGEQVHVEETELNGQKVLRYLVPLYVGKSCLTCHGDPAGSVDVSGYKREGYKEGQLRGAISVAVPVM</sequence>
<keyword evidence="3" id="KW-0808">Transferase</keyword>
<evidence type="ECO:0000259" key="2">
    <source>
        <dbReference type="Pfam" id="PF11845"/>
    </source>
</evidence>
<protein>
    <submittedName>
        <fullName evidence="3">Histidine kinase</fullName>
    </submittedName>
</protein>
<reference evidence="4" key="2">
    <citation type="submission" date="2017-05" db="EMBL/GenBank/DDBJ databases">
        <title>Draft genome sequence of Geobacter pelophilus, a iron(III)-reducing bacteria.</title>
        <authorList>
            <person name="Aoyagi T."/>
            <person name="Koike H."/>
            <person name="Morita T."/>
            <person name="Sato Y."/>
            <person name="Habe H."/>
            <person name="Hori T."/>
        </authorList>
    </citation>
    <scope>NUCLEOTIDE SEQUENCE [LARGE SCALE GENOMIC DNA]</scope>
    <source>
        <strain evidence="4">Drf2</strain>
    </source>
</reference>
<keyword evidence="4" id="KW-1185">Reference proteome</keyword>
<evidence type="ECO:0000313" key="3">
    <source>
        <dbReference type="EMBL" id="GAW68001.1"/>
    </source>
</evidence>
<comment type="caution">
    <text evidence="3">The sequence shown here is derived from an EMBL/GenBank/DDBJ whole genome shotgun (WGS) entry which is preliminary data.</text>
</comment>
<keyword evidence="1" id="KW-0732">Signal</keyword>
<organism evidence="3 4">
    <name type="scientific">Geoanaerobacter pelophilus</name>
    <dbReference type="NCBI Taxonomy" id="60036"/>
    <lineage>
        <taxon>Bacteria</taxon>
        <taxon>Pseudomonadati</taxon>
        <taxon>Thermodesulfobacteriota</taxon>
        <taxon>Desulfuromonadia</taxon>
        <taxon>Geobacterales</taxon>
        <taxon>Geobacteraceae</taxon>
        <taxon>Geoanaerobacter</taxon>
    </lineage>
</organism>
<feature type="domain" description="Tll0287-like" evidence="2">
    <location>
        <begin position="88"/>
        <end position="239"/>
    </location>
</feature>
<feature type="chain" id="PRO_5047008490" evidence="1">
    <location>
        <begin position="26"/>
        <end position="241"/>
    </location>
</feature>
<name>A0ABQ0MLQ5_9BACT</name>
<gene>
    <name evidence="3" type="ORF">GPEL0_01r4127</name>
</gene>
<feature type="signal peptide" evidence="1">
    <location>
        <begin position="1"/>
        <end position="25"/>
    </location>
</feature>
<proteinExistence type="predicted"/>
<dbReference type="Pfam" id="PF11845">
    <property type="entry name" value="Tll0287-like"/>
    <property type="match status" value="1"/>
</dbReference>
<evidence type="ECO:0000313" key="4">
    <source>
        <dbReference type="Proteomes" id="UP000194153"/>
    </source>
</evidence>
<reference evidence="3 4" key="1">
    <citation type="submission" date="2017-04" db="EMBL/GenBank/DDBJ databases">
        <authorList>
            <consortium name="Geobacter pelophilus Genome Sequencing"/>
            <person name="Aoyagi T."/>
            <person name="Koike H."/>
            <person name="Hori T."/>
        </authorList>
    </citation>
    <scope>NUCLEOTIDE SEQUENCE [LARGE SCALE GENOMIC DNA]</scope>
    <source>
        <strain evidence="3 4">Drf2</strain>
    </source>
</reference>
<accession>A0ABQ0MLQ5</accession>
<dbReference type="RefSeq" id="WP_159453537.1">
    <property type="nucleotide sequence ID" value="NZ_BDQG01000001.1"/>
</dbReference>
<dbReference type="Gene3D" id="3.30.450.290">
    <property type="match status" value="1"/>
</dbReference>
<dbReference type="InterPro" id="IPR021796">
    <property type="entry name" value="Tll0287-like_dom"/>
</dbReference>
<keyword evidence="3" id="KW-0418">Kinase</keyword>